<evidence type="ECO:0000256" key="9">
    <source>
        <dbReference type="ARBA" id="ARBA00023264"/>
    </source>
</evidence>
<evidence type="ECO:0000313" key="12">
    <source>
        <dbReference type="Proteomes" id="UP000260793"/>
    </source>
</evidence>
<evidence type="ECO:0000256" key="10">
    <source>
        <dbReference type="HAMAP-Rule" id="MF_01043"/>
    </source>
</evidence>
<feature type="transmembrane region" description="Helical" evidence="10">
    <location>
        <begin position="153"/>
        <end position="171"/>
    </location>
</feature>
<dbReference type="GO" id="GO:0008654">
    <property type="term" value="P:phospholipid biosynthetic process"/>
    <property type="evidence" value="ECO:0007669"/>
    <property type="project" value="UniProtKB-UniRule"/>
</dbReference>
<dbReference type="GO" id="GO:0043772">
    <property type="term" value="F:acyl-phosphate glycerol-3-phosphate acyltransferase activity"/>
    <property type="evidence" value="ECO:0007669"/>
    <property type="project" value="UniProtKB-UniRule"/>
</dbReference>
<dbReference type="PANTHER" id="PTHR30309:SF0">
    <property type="entry name" value="GLYCEROL-3-PHOSPHATE ACYLTRANSFERASE-RELATED"/>
    <property type="match status" value="1"/>
</dbReference>
<dbReference type="PANTHER" id="PTHR30309">
    <property type="entry name" value="INNER MEMBRANE PROTEIN YGIH"/>
    <property type="match status" value="1"/>
</dbReference>
<comment type="similarity">
    <text evidence="10">Belongs to the PlsY family.</text>
</comment>
<comment type="function">
    <text evidence="10">Catalyzes the transfer of an acyl group from acyl-phosphate (acyl-PO(4)) to glycerol-3-phosphate (G3P) to form lysophosphatidic acid (LPA). This enzyme utilizes acyl-phosphate as fatty acyl donor, but not acyl-CoA or acyl-ACP.</text>
</comment>
<comment type="catalytic activity">
    <reaction evidence="10">
        <text>an acyl phosphate + sn-glycerol 3-phosphate = a 1-acyl-sn-glycero-3-phosphate + phosphate</text>
        <dbReference type="Rhea" id="RHEA:34075"/>
        <dbReference type="ChEBI" id="CHEBI:43474"/>
        <dbReference type="ChEBI" id="CHEBI:57597"/>
        <dbReference type="ChEBI" id="CHEBI:57970"/>
        <dbReference type="ChEBI" id="CHEBI:59918"/>
        <dbReference type="EC" id="2.3.1.275"/>
    </reaction>
</comment>
<keyword evidence="6 10" id="KW-0443">Lipid metabolism</keyword>
<keyword evidence="8 10" id="KW-0594">Phospholipid biosynthesis</keyword>
<keyword evidence="1 10" id="KW-1003">Cell membrane</keyword>
<evidence type="ECO:0000256" key="4">
    <source>
        <dbReference type="ARBA" id="ARBA00022692"/>
    </source>
</evidence>
<evidence type="ECO:0000256" key="7">
    <source>
        <dbReference type="ARBA" id="ARBA00023136"/>
    </source>
</evidence>
<gene>
    <name evidence="10 11" type="primary">plsY</name>
    <name evidence="11" type="ORF">DXD17_13565</name>
</gene>
<keyword evidence="11" id="KW-0012">Acyltransferase</keyword>
<dbReference type="Proteomes" id="UP000260793">
    <property type="component" value="Unassembled WGS sequence"/>
</dbReference>
<keyword evidence="5 10" id="KW-1133">Transmembrane helix</keyword>
<feature type="transmembrane region" description="Helical" evidence="10">
    <location>
        <begin position="47"/>
        <end position="70"/>
    </location>
</feature>
<organism evidence="11 12">
    <name type="scientific">[Ruminococcus] lactaris</name>
    <dbReference type="NCBI Taxonomy" id="46228"/>
    <lineage>
        <taxon>Bacteria</taxon>
        <taxon>Bacillati</taxon>
        <taxon>Bacillota</taxon>
        <taxon>Clostridia</taxon>
        <taxon>Lachnospirales</taxon>
        <taxon>Lachnospiraceae</taxon>
        <taxon>Mediterraneibacter</taxon>
    </lineage>
</organism>
<comment type="subcellular location">
    <subcellularLocation>
        <location evidence="10">Cell membrane</location>
        <topology evidence="10">Multi-pass membrane protein</topology>
    </subcellularLocation>
</comment>
<evidence type="ECO:0000256" key="6">
    <source>
        <dbReference type="ARBA" id="ARBA00023098"/>
    </source>
</evidence>
<comment type="caution">
    <text evidence="11">The sequence shown here is derived from an EMBL/GenBank/DDBJ whole genome shotgun (WGS) entry which is preliminary data.</text>
</comment>
<protein>
    <recommendedName>
        <fullName evidence="10">Glycerol-3-phosphate acyltransferase</fullName>
    </recommendedName>
    <alternativeName>
        <fullName evidence="10">Acyl-PO4 G3P acyltransferase</fullName>
    </alternativeName>
    <alternativeName>
        <fullName evidence="10">Acyl-phosphate--glycerol-3-phosphate acyltransferase</fullName>
    </alternativeName>
    <alternativeName>
        <fullName evidence="10">G3P acyltransferase</fullName>
        <shortName evidence="10">GPAT</shortName>
        <ecNumber evidence="10">2.3.1.275</ecNumber>
    </alternativeName>
    <alternativeName>
        <fullName evidence="10">Lysophosphatidic acid synthase</fullName>
        <shortName evidence="10">LPA synthase</shortName>
    </alternativeName>
</protein>
<keyword evidence="9 10" id="KW-1208">Phospholipid metabolism</keyword>
<evidence type="ECO:0000256" key="3">
    <source>
        <dbReference type="ARBA" id="ARBA00022679"/>
    </source>
</evidence>
<dbReference type="RefSeq" id="WP_117688699.1">
    <property type="nucleotide sequence ID" value="NZ_DXNI01000041.1"/>
</dbReference>
<evidence type="ECO:0000256" key="5">
    <source>
        <dbReference type="ARBA" id="ARBA00022989"/>
    </source>
</evidence>
<dbReference type="UniPathway" id="UPA00085"/>
<dbReference type="EMBL" id="QSQN01000050">
    <property type="protein sequence ID" value="RGK37030.1"/>
    <property type="molecule type" value="Genomic_DNA"/>
</dbReference>
<keyword evidence="4 10" id="KW-0812">Transmembrane</keyword>
<evidence type="ECO:0000313" key="11">
    <source>
        <dbReference type="EMBL" id="RGK37030.1"/>
    </source>
</evidence>
<keyword evidence="3 10" id="KW-0808">Transferase</keyword>
<evidence type="ECO:0000256" key="2">
    <source>
        <dbReference type="ARBA" id="ARBA00022516"/>
    </source>
</evidence>
<dbReference type="Pfam" id="PF02660">
    <property type="entry name" value="G3P_acyltransf"/>
    <property type="match status" value="1"/>
</dbReference>
<comment type="subunit">
    <text evidence="10">Probably interacts with PlsX.</text>
</comment>
<evidence type="ECO:0000256" key="1">
    <source>
        <dbReference type="ARBA" id="ARBA00022475"/>
    </source>
</evidence>
<evidence type="ECO:0000256" key="8">
    <source>
        <dbReference type="ARBA" id="ARBA00023209"/>
    </source>
</evidence>
<dbReference type="NCBIfam" id="TIGR00023">
    <property type="entry name" value="glycerol-3-phosphate 1-O-acyltransferase PlsY"/>
    <property type="match status" value="1"/>
</dbReference>
<dbReference type="HAMAP" id="MF_01043">
    <property type="entry name" value="PlsY"/>
    <property type="match status" value="1"/>
</dbReference>
<proteinExistence type="inferred from homology"/>
<feature type="transmembrane region" description="Helical" evidence="10">
    <location>
        <begin position="177"/>
        <end position="195"/>
    </location>
</feature>
<dbReference type="InterPro" id="IPR003811">
    <property type="entry name" value="G3P_acylTferase_PlsY"/>
</dbReference>
<dbReference type="EC" id="2.3.1.275" evidence="10"/>
<keyword evidence="7 10" id="KW-0472">Membrane</keyword>
<name>A0A3E4LHU0_9FIRM</name>
<reference evidence="11 12" key="1">
    <citation type="submission" date="2018-08" db="EMBL/GenBank/DDBJ databases">
        <title>A genome reference for cultivated species of the human gut microbiota.</title>
        <authorList>
            <person name="Zou Y."/>
            <person name="Xue W."/>
            <person name="Luo G."/>
        </authorList>
    </citation>
    <scope>NUCLEOTIDE SEQUENCE [LARGE SCALE GENOMIC DNA]</scope>
    <source>
        <strain evidence="11 12">TF11-7</strain>
    </source>
</reference>
<sequence>MERIICLAIGYVCGLLQSGYLVGKLHHIDIRKSGSGNAGSTNALRVMGWKAGLMTFAGDVLKCFAAVLIVRGLYHGSNCLALLMMYAGAGVTLGHNFPFYMKFKGGKGIAVMAALAVSNCFWHLPYSVLMFFITLVFFAVPVVVTRYISLGSLLAYAAFFIEMVVFGQLGWFGMEQAYLYELYILVFLLTALAWWRHRANIKRLLNGTENKFGSGKSKSKEG</sequence>
<accession>A0A3E4LHU0</accession>
<feature type="transmembrane region" description="Helical" evidence="10">
    <location>
        <begin position="82"/>
        <end position="101"/>
    </location>
</feature>
<comment type="pathway">
    <text evidence="10">Lipid metabolism; phospholipid metabolism.</text>
</comment>
<dbReference type="GO" id="GO:0005886">
    <property type="term" value="C:plasma membrane"/>
    <property type="evidence" value="ECO:0007669"/>
    <property type="project" value="UniProtKB-SubCell"/>
</dbReference>
<dbReference type="AlphaFoldDB" id="A0A3E4LHU0"/>
<keyword evidence="2 10" id="KW-0444">Lipid biosynthesis</keyword>
<dbReference type="SMART" id="SM01207">
    <property type="entry name" value="G3P_acyltransf"/>
    <property type="match status" value="1"/>
</dbReference>
<feature type="transmembrane region" description="Helical" evidence="10">
    <location>
        <begin position="121"/>
        <end position="144"/>
    </location>
</feature>